<dbReference type="Gene3D" id="2.20.110.10">
    <property type="entry name" value="Histone H3 K4-specific methyltransferase SET7/9 N-terminal domain"/>
    <property type="match status" value="1"/>
</dbReference>
<dbReference type="Proteomes" id="UP000029870">
    <property type="component" value="Unassembled WGS sequence"/>
</dbReference>
<protein>
    <submittedName>
        <fullName evidence="2">Toxin-antitoxin system YwqK family antitoxin</fullName>
    </submittedName>
</protein>
<dbReference type="GeneID" id="60657777"/>
<dbReference type="Pfam" id="PF07661">
    <property type="entry name" value="MORN_2"/>
    <property type="match status" value="4"/>
</dbReference>
<evidence type="ECO:0000313" key="2">
    <source>
        <dbReference type="EMBL" id="TLE05789.1"/>
    </source>
</evidence>
<comment type="caution">
    <text evidence="2">The sequence shown here is derived from an EMBL/GenBank/DDBJ whole genome shotgun (WGS) entry which is preliminary data.</text>
</comment>
<dbReference type="Gene3D" id="3.90.930.1">
    <property type="match status" value="1"/>
</dbReference>
<dbReference type="SUPFAM" id="SSF82185">
    <property type="entry name" value="Histone H3 K4-specific methyltransferase SET7/9 N-terminal domain"/>
    <property type="match status" value="2"/>
</dbReference>
<accession>A0A6D2CF44</accession>
<gene>
    <name evidence="2" type="ORF">LS77_002425</name>
</gene>
<feature type="signal peptide" evidence="1">
    <location>
        <begin position="1"/>
        <end position="18"/>
    </location>
</feature>
<dbReference type="EMBL" id="JRPH02000005">
    <property type="protein sequence ID" value="TLE05789.1"/>
    <property type="molecule type" value="Genomic_DNA"/>
</dbReference>
<evidence type="ECO:0000256" key="1">
    <source>
        <dbReference type="SAM" id="SignalP"/>
    </source>
</evidence>
<reference evidence="2 3" key="1">
    <citation type="journal article" date="2014" name="Genome Announc.">
        <title>Draft genome sequences of eight enterohepatic helicobacter species isolated from both laboratory and wild rodents.</title>
        <authorList>
            <person name="Sheh A."/>
            <person name="Shen Z."/>
            <person name="Fox J.G."/>
        </authorList>
    </citation>
    <scope>NUCLEOTIDE SEQUENCE [LARGE SCALE GENOMIC DNA]</scope>
    <source>
        <strain evidence="2 3">Missouri</strain>
    </source>
</reference>
<sequence>MLLKSVFIAFLSFSILHAETLKECKNETDKISGCVKRDYHSNGNLWRERPFKNGDKEGIEKWYYENGNLEKEMPFKNDKVESIAKRYDKMGNLQIEASFLNDRRQGDIRFYITDKKLLALLKVENDKIISGKCFNDKALTNKDLAEISNTRDGEAYKYLQEICLKSDSNSTLAETLKECKNETDKMSGCIKKEYDSNGNLMSEIPYKNGKFDGVAKEYYENGSLQAEIPFKNHNIDGDMKLYTEDKKLLALIKAENHKFISGKCLSNKVLTDKELKEMPRDDNRYRSN</sequence>
<feature type="chain" id="PRO_5030151004" evidence="1">
    <location>
        <begin position="19"/>
        <end position="288"/>
    </location>
</feature>
<dbReference type="InterPro" id="IPR011652">
    <property type="entry name" value="MORN_2"/>
</dbReference>
<organism evidence="2 3">
    <name type="scientific">Helicobacter bilis</name>
    <dbReference type="NCBI Taxonomy" id="37372"/>
    <lineage>
        <taxon>Bacteria</taxon>
        <taxon>Pseudomonadati</taxon>
        <taxon>Campylobacterota</taxon>
        <taxon>Epsilonproteobacteria</taxon>
        <taxon>Campylobacterales</taxon>
        <taxon>Helicobacteraceae</taxon>
        <taxon>Helicobacter</taxon>
    </lineage>
</organism>
<proteinExistence type="predicted"/>
<evidence type="ECO:0000313" key="3">
    <source>
        <dbReference type="Proteomes" id="UP000029870"/>
    </source>
</evidence>
<keyword evidence="1" id="KW-0732">Signal</keyword>
<dbReference type="AlphaFoldDB" id="A0A6D2CF44"/>
<dbReference type="RefSeq" id="WP_004088395.1">
    <property type="nucleotide sequence ID" value="NZ_JAERIZ010000053.1"/>
</dbReference>
<name>A0A6D2CF44_9HELI</name>